<dbReference type="Proteomes" id="UP001197626">
    <property type="component" value="Chromosome"/>
</dbReference>
<feature type="transmembrane region" description="Helical" evidence="1">
    <location>
        <begin position="7"/>
        <end position="23"/>
    </location>
</feature>
<evidence type="ECO:0000313" key="3">
    <source>
        <dbReference type="Proteomes" id="UP001197626"/>
    </source>
</evidence>
<dbReference type="SUPFAM" id="SSF103473">
    <property type="entry name" value="MFS general substrate transporter"/>
    <property type="match status" value="1"/>
</dbReference>
<feature type="transmembrane region" description="Helical" evidence="1">
    <location>
        <begin position="35"/>
        <end position="54"/>
    </location>
</feature>
<protein>
    <submittedName>
        <fullName evidence="2">Uncharacterized protein</fullName>
    </submittedName>
</protein>
<keyword evidence="1" id="KW-0472">Membrane</keyword>
<feature type="transmembrane region" description="Helical" evidence="1">
    <location>
        <begin position="66"/>
        <end position="84"/>
    </location>
</feature>
<evidence type="ECO:0000256" key="1">
    <source>
        <dbReference type="SAM" id="Phobius"/>
    </source>
</evidence>
<gene>
    <name evidence="2" type="ORF">LN051_02295</name>
</gene>
<dbReference type="EMBL" id="CP086654">
    <property type="protein sequence ID" value="UEX90518.1"/>
    <property type="molecule type" value="Genomic_DNA"/>
</dbReference>
<organism evidence="2 3">
    <name type="scientific">Staphylococcus ratti</name>
    <dbReference type="NCBI Taxonomy" id="2892440"/>
    <lineage>
        <taxon>Bacteria</taxon>
        <taxon>Bacillati</taxon>
        <taxon>Bacillota</taxon>
        <taxon>Bacilli</taxon>
        <taxon>Bacillales</taxon>
        <taxon>Staphylococcaceae</taxon>
        <taxon>Staphylococcus</taxon>
    </lineage>
</organism>
<name>A0ABY3PDX1_9STAP</name>
<sequence length="112" mass="13034">MEKRRLIRGLVITLLLSILFYVMNTSHYQGQWEALLWRTLLFAIVFYVLYVLVFSIFSSEERKRQYGTPSIFGVIVGLLIGIWLDMPLVGLLLGLLFALIVGYFIGFNKRRN</sequence>
<dbReference type="RefSeq" id="WP_229293014.1">
    <property type="nucleotide sequence ID" value="NZ_CP086654.1"/>
</dbReference>
<keyword evidence="1" id="KW-1133">Transmembrane helix</keyword>
<keyword evidence="3" id="KW-1185">Reference proteome</keyword>
<keyword evidence="1" id="KW-0812">Transmembrane</keyword>
<proteinExistence type="predicted"/>
<evidence type="ECO:0000313" key="2">
    <source>
        <dbReference type="EMBL" id="UEX90518.1"/>
    </source>
</evidence>
<dbReference type="InterPro" id="IPR036259">
    <property type="entry name" value="MFS_trans_sf"/>
</dbReference>
<feature type="transmembrane region" description="Helical" evidence="1">
    <location>
        <begin position="90"/>
        <end position="107"/>
    </location>
</feature>
<reference evidence="2 3" key="1">
    <citation type="journal article" date="2022" name="Pathogens">
        <title>Staphylococcus ratti sp. nov. Isolated from a Lab Rat.</title>
        <authorList>
            <person name="Kovarovic V."/>
            <person name="Sedlacek I."/>
            <person name="Petras P."/>
            <person name="Kralova S."/>
            <person name="Maslanova I."/>
            <person name="Svec P."/>
            <person name="Neumann-Schaal M."/>
            <person name="Botka T."/>
            <person name="Gelbicova T."/>
            <person name="Stankova E."/>
            <person name="Doskar J."/>
            <person name="Pantucek R."/>
        </authorList>
    </citation>
    <scope>NUCLEOTIDE SEQUENCE [LARGE SCALE GENOMIC DNA]</scope>
    <source>
        <strain evidence="2 3">CCM 9025</strain>
    </source>
</reference>
<accession>A0ABY3PDX1</accession>